<dbReference type="KEGG" id="lcre:Pla8534_11900"/>
<dbReference type="PRINTS" id="PR00368">
    <property type="entry name" value="FADPNR"/>
</dbReference>
<dbReference type="Proteomes" id="UP000317648">
    <property type="component" value="Chromosome"/>
</dbReference>
<dbReference type="Gene3D" id="3.50.50.60">
    <property type="entry name" value="FAD/NAD(P)-binding domain"/>
    <property type="match status" value="1"/>
</dbReference>
<dbReference type="AlphaFoldDB" id="A0A518DNJ6"/>
<name>A0A518DNJ6_9BACT</name>
<dbReference type="RefSeq" id="WP_145050191.1">
    <property type="nucleotide sequence ID" value="NZ_CP036433.1"/>
</dbReference>
<gene>
    <name evidence="1" type="ORF">Pla8534_11900</name>
</gene>
<dbReference type="InterPro" id="IPR036188">
    <property type="entry name" value="FAD/NAD-bd_sf"/>
</dbReference>
<dbReference type="SUPFAM" id="SSF51905">
    <property type="entry name" value="FAD/NAD(P)-binding domain"/>
    <property type="match status" value="1"/>
</dbReference>
<reference evidence="1 2" key="1">
    <citation type="submission" date="2019-02" db="EMBL/GenBank/DDBJ databases">
        <title>Deep-cultivation of Planctomycetes and their phenomic and genomic characterization uncovers novel biology.</title>
        <authorList>
            <person name="Wiegand S."/>
            <person name="Jogler M."/>
            <person name="Boedeker C."/>
            <person name="Pinto D."/>
            <person name="Vollmers J."/>
            <person name="Rivas-Marin E."/>
            <person name="Kohn T."/>
            <person name="Peeters S.H."/>
            <person name="Heuer A."/>
            <person name="Rast P."/>
            <person name="Oberbeckmann S."/>
            <person name="Bunk B."/>
            <person name="Jeske O."/>
            <person name="Meyerdierks A."/>
            <person name="Storesund J.E."/>
            <person name="Kallscheuer N."/>
            <person name="Luecker S."/>
            <person name="Lage O.M."/>
            <person name="Pohl T."/>
            <person name="Merkel B.J."/>
            <person name="Hornburger P."/>
            <person name="Mueller R.-W."/>
            <person name="Bruemmer F."/>
            <person name="Labrenz M."/>
            <person name="Spormann A.M."/>
            <person name="Op den Camp H."/>
            <person name="Overmann J."/>
            <person name="Amann R."/>
            <person name="Jetten M.S.M."/>
            <person name="Mascher T."/>
            <person name="Medema M.H."/>
            <person name="Devos D.P."/>
            <person name="Kaster A.-K."/>
            <person name="Ovreas L."/>
            <person name="Rohde M."/>
            <person name="Galperin M.Y."/>
            <person name="Jogler C."/>
        </authorList>
    </citation>
    <scope>NUCLEOTIDE SEQUENCE [LARGE SCALE GENOMIC DNA]</scope>
    <source>
        <strain evidence="1 2">Pla85_3_4</strain>
    </source>
</reference>
<dbReference type="OrthoDB" id="9773233at2"/>
<organism evidence="1 2">
    <name type="scientific">Lignipirellula cremea</name>
    <dbReference type="NCBI Taxonomy" id="2528010"/>
    <lineage>
        <taxon>Bacteria</taxon>
        <taxon>Pseudomonadati</taxon>
        <taxon>Planctomycetota</taxon>
        <taxon>Planctomycetia</taxon>
        <taxon>Pirellulales</taxon>
        <taxon>Pirellulaceae</taxon>
        <taxon>Lignipirellula</taxon>
    </lineage>
</organism>
<dbReference type="EMBL" id="CP036433">
    <property type="protein sequence ID" value="QDU93410.1"/>
    <property type="molecule type" value="Genomic_DNA"/>
</dbReference>
<sequence length="434" mass="46705">MAVDTPARLAILGAGPIGLETALYARYLGYDVDIYERGDIAQNVRKWGHVRMFTPFRLNSSPLALAALKAQSDDFTEPDPEAFLTGAEWVEQYLLPLAHSDLLCDDLRPHTEVLAVSRDVFLKGDLPGGEERGDDTFRILARDPQGQEFVAEADVVIDATGVFHSPNHVGVGGAPAMGETALCAEGVVGYHPPDILGVDRSRYENQRTLVVGRGYSAATTIAALAELAVTAPATSVVWITRGEPGAGLDEEASPVAETPTEPFGRIPDDRLPARDQLAAKVNALATAVDTPIDHRPGCSVAKIERRDGRFAVTFCGRSSAVEEFDAIIANVGYRPDHTLSRELQLHTCYATEGPMKLATQLLGQSSVDCLDQVAAGPASLFTPEPNFYLLGAKSYGRNSQFLYTVGLAQIRDLFSILGDRKSLDLYANHPGTVS</sequence>
<proteinExistence type="predicted"/>
<keyword evidence="2" id="KW-1185">Reference proteome</keyword>
<evidence type="ECO:0000313" key="2">
    <source>
        <dbReference type="Proteomes" id="UP000317648"/>
    </source>
</evidence>
<accession>A0A518DNJ6</accession>
<evidence type="ECO:0000313" key="1">
    <source>
        <dbReference type="EMBL" id="QDU93410.1"/>
    </source>
</evidence>
<protein>
    <submittedName>
        <fullName evidence="1">Putative glutamate synthase subunit beta</fullName>
    </submittedName>
</protein>